<dbReference type="OrthoDB" id="7375466at2"/>
<feature type="transmembrane region" description="Helical" evidence="9">
    <location>
        <begin position="88"/>
        <end position="111"/>
    </location>
</feature>
<feature type="transmembrane region" description="Helical" evidence="9">
    <location>
        <begin position="207"/>
        <end position="225"/>
    </location>
</feature>
<evidence type="ECO:0000256" key="5">
    <source>
        <dbReference type="ARBA" id="ARBA00022989"/>
    </source>
</evidence>
<feature type="transmembrane region" description="Helical" evidence="9">
    <location>
        <begin position="117"/>
        <end position="136"/>
    </location>
</feature>
<feature type="transmembrane region" description="Helical" evidence="9">
    <location>
        <begin position="22"/>
        <end position="46"/>
    </location>
</feature>
<evidence type="ECO:0000256" key="9">
    <source>
        <dbReference type="SAM" id="Phobius"/>
    </source>
</evidence>
<dbReference type="Pfam" id="PF07690">
    <property type="entry name" value="MFS_1"/>
    <property type="match status" value="1"/>
</dbReference>
<feature type="transmembrane region" description="Helical" evidence="9">
    <location>
        <begin position="231"/>
        <end position="247"/>
    </location>
</feature>
<dbReference type="RefSeq" id="WP_105871179.1">
    <property type="nucleotide sequence ID" value="NZ_PVLV01000489.1"/>
</dbReference>
<feature type="transmembrane region" description="Helical" evidence="9">
    <location>
        <begin position="148"/>
        <end position="169"/>
    </location>
</feature>
<feature type="transmembrane region" description="Helical" evidence="9">
    <location>
        <begin position="175"/>
        <end position="195"/>
    </location>
</feature>
<feature type="transmembrane region" description="Helical" evidence="9">
    <location>
        <begin position="356"/>
        <end position="383"/>
    </location>
</feature>
<feature type="transmembrane region" description="Helical" evidence="9">
    <location>
        <begin position="404"/>
        <end position="423"/>
    </location>
</feature>
<dbReference type="InterPro" id="IPR020846">
    <property type="entry name" value="MFS_dom"/>
</dbReference>
<keyword evidence="2" id="KW-0813">Transport</keyword>
<sequence length="491" mass="49067">MGSVPVDASAGKAPPRLRPGPAFALLGAVQITLIATITVITVALPMIQRDLRLTDTDLVFATSAYSLSFGGLLVLGGRLADLLGHRRVFTAGVVVFGAASLAAAAAGSLWVLVAARFAQGVGAALAAPAAMALLGSVYPDPARRTRALAVWGVLASIGASSGNILSGLILSWVEWRWVFVAPAAVSAVIVLCSPLLPSGPARRPERLDVPGAVLITAGLTAFIFGLGESDWLWVGAGALVLALFAVVQARSSRPLVPPALLASGRRLAALLAIGLTAAAMATYFFVLALYFQKTLHYSPAATSAAFLPPVLAVLFTAAMGGRAARRLGPAGLTAAGLALGAAGLGVLSTLDADSSYWGLLVVGITLFPVGAGFTFSGATVWAVECTAPEEAGLVGGVVNTAMEVGPPVGLAVLVPLAVAHAAGGGGGAAAAQASGYGFAFGVAATALALAAGLVLLQRGRGARTGTTTRPSPAASETTTQHDITEKQGSSS</sequence>
<dbReference type="EMBL" id="PVLV01000489">
    <property type="protein sequence ID" value="PRH76514.1"/>
    <property type="molecule type" value="Genomic_DNA"/>
</dbReference>
<feature type="region of interest" description="Disordered" evidence="8">
    <location>
        <begin position="461"/>
        <end position="491"/>
    </location>
</feature>
<evidence type="ECO:0000256" key="6">
    <source>
        <dbReference type="ARBA" id="ARBA00023136"/>
    </source>
</evidence>
<feature type="transmembrane region" description="Helical" evidence="9">
    <location>
        <begin position="58"/>
        <end position="76"/>
    </location>
</feature>
<dbReference type="PANTHER" id="PTHR42718">
    <property type="entry name" value="MAJOR FACILITATOR SUPERFAMILY MULTIDRUG TRANSPORTER MFSC"/>
    <property type="match status" value="1"/>
</dbReference>
<proteinExistence type="predicted"/>
<comment type="subcellular location">
    <subcellularLocation>
        <location evidence="1">Cell membrane</location>
        <topology evidence="1">Multi-pass membrane protein</topology>
    </subcellularLocation>
</comment>
<dbReference type="Gene3D" id="1.20.1720.10">
    <property type="entry name" value="Multidrug resistance protein D"/>
    <property type="match status" value="1"/>
</dbReference>
<protein>
    <submittedName>
        <fullName evidence="11">MFS transporter</fullName>
    </submittedName>
</protein>
<dbReference type="PROSITE" id="PS50850">
    <property type="entry name" value="MFS"/>
    <property type="match status" value="1"/>
</dbReference>
<dbReference type="CDD" id="cd17321">
    <property type="entry name" value="MFS_MMR_MDR_like"/>
    <property type="match status" value="1"/>
</dbReference>
<evidence type="ECO:0000256" key="2">
    <source>
        <dbReference type="ARBA" id="ARBA00022448"/>
    </source>
</evidence>
<dbReference type="InterPro" id="IPR036259">
    <property type="entry name" value="MFS_trans_sf"/>
</dbReference>
<feature type="compositionally biased region" description="Low complexity" evidence="8">
    <location>
        <begin position="461"/>
        <end position="475"/>
    </location>
</feature>
<accession>A0A2S9PQ28</accession>
<keyword evidence="6 9" id="KW-0472">Membrane</keyword>
<feature type="transmembrane region" description="Helical" evidence="9">
    <location>
        <begin position="330"/>
        <end position="350"/>
    </location>
</feature>
<dbReference type="Proteomes" id="UP000239322">
    <property type="component" value="Unassembled WGS sequence"/>
</dbReference>
<evidence type="ECO:0000256" key="1">
    <source>
        <dbReference type="ARBA" id="ARBA00004651"/>
    </source>
</evidence>
<dbReference type="AlphaFoldDB" id="A0A2S9PQ28"/>
<evidence type="ECO:0000256" key="3">
    <source>
        <dbReference type="ARBA" id="ARBA00022475"/>
    </source>
</evidence>
<feature type="compositionally biased region" description="Polar residues" evidence="8">
    <location>
        <begin position="476"/>
        <end position="491"/>
    </location>
</feature>
<dbReference type="GO" id="GO:0022857">
    <property type="term" value="F:transmembrane transporter activity"/>
    <property type="evidence" value="ECO:0007669"/>
    <property type="project" value="InterPro"/>
</dbReference>
<evidence type="ECO:0000259" key="10">
    <source>
        <dbReference type="PROSITE" id="PS50850"/>
    </source>
</evidence>
<gene>
    <name evidence="11" type="ORF">C6N75_25175</name>
</gene>
<name>A0A2S9PQ28_9ACTN</name>
<comment type="caution">
    <text evidence="11">The sequence shown here is derived from an EMBL/GenBank/DDBJ whole genome shotgun (WGS) entry which is preliminary data.</text>
</comment>
<keyword evidence="12" id="KW-1185">Reference proteome</keyword>
<evidence type="ECO:0000256" key="4">
    <source>
        <dbReference type="ARBA" id="ARBA00022692"/>
    </source>
</evidence>
<evidence type="ECO:0000313" key="12">
    <source>
        <dbReference type="Proteomes" id="UP000239322"/>
    </source>
</evidence>
<feature type="domain" description="Major facilitator superfamily (MFS) profile" evidence="10">
    <location>
        <begin position="22"/>
        <end position="462"/>
    </location>
</feature>
<keyword evidence="4 9" id="KW-0812">Transmembrane</keyword>
<evidence type="ECO:0000256" key="8">
    <source>
        <dbReference type="SAM" id="MobiDB-lite"/>
    </source>
</evidence>
<evidence type="ECO:0000313" key="11">
    <source>
        <dbReference type="EMBL" id="PRH76514.1"/>
    </source>
</evidence>
<reference evidence="11 12" key="1">
    <citation type="submission" date="2018-03" db="EMBL/GenBank/DDBJ databases">
        <title>Novel Streptomyces sp. from soil.</title>
        <authorList>
            <person name="Tan G.Y.A."/>
            <person name="Lee Z.Y."/>
        </authorList>
    </citation>
    <scope>NUCLEOTIDE SEQUENCE [LARGE SCALE GENOMIC DNA]</scope>
    <source>
        <strain evidence="11 12">ST5x</strain>
    </source>
</reference>
<evidence type="ECO:0000256" key="7">
    <source>
        <dbReference type="ARBA" id="ARBA00023251"/>
    </source>
</evidence>
<dbReference type="PANTHER" id="PTHR42718:SF46">
    <property type="entry name" value="BLR6921 PROTEIN"/>
    <property type="match status" value="1"/>
</dbReference>
<dbReference type="SUPFAM" id="SSF103473">
    <property type="entry name" value="MFS general substrate transporter"/>
    <property type="match status" value="1"/>
</dbReference>
<keyword evidence="3" id="KW-1003">Cell membrane</keyword>
<organism evidence="11 12">
    <name type="scientific">Streptomyces solincola</name>
    <dbReference type="NCBI Taxonomy" id="2100817"/>
    <lineage>
        <taxon>Bacteria</taxon>
        <taxon>Bacillati</taxon>
        <taxon>Actinomycetota</taxon>
        <taxon>Actinomycetes</taxon>
        <taxon>Kitasatosporales</taxon>
        <taxon>Streptomycetaceae</taxon>
        <taxon>Streptomyces</taxon>
    </lineage>
</organism>
<dbReference type="InterPro" id="IPR011701">
    <property type="entry name" value="MFS"/>
</dbReference>
<feature type="transmembrane region" description="Helical" evidence="9">
    <location>
        <begin position="267"/>
        <end position="291"/>
    </location>
</feature>
<feature type="transmembrane region" description="Helical" evidence="9">
    <location>
        <begin position="297"/>
        <end position="318"/>
    </location>
</feature>
<dbReference type="GO" id="GO:0046677">
    <property type="term" value="P:response to antibiotic"/>
    <property type="evidence" value="ECO:0007669"/>
    <property type="project" value="UniProtKB-KW"/>
</dbReference>
<feature type="transmembrane region" description="Helical" evidence="9">
    <location>
        <begin position="435"/>
        <end position="456"/>
    </location>
</feature>
<dbReference type="Gene3D" id="1.20.1250.20">
    <property type="entry name" value="MFS general substrate transporter like domains"/>
    <property type="match status" value="1"/>
</dbReference>
<keyword evidence="5 9" id="KW-1133">Transmembrane helix</keyword>
<dbReference type="GO" id="GO:0005886">
    <property type="term" value="C:plasma membrane"/>
    <property type="evidence" value="ECO:0007669"/>
    <property type="project" value="UniProtKB-SubCell"/>
</dbReference>
<keyword evidence="7" id="KW-0046">Antibiotic resistance</keyword>